<evidence type="ECO:0000313" key="1">
    <source>
        <dbReference type="EMBL" id="KAJ8712950.1"/>
    </source>
</evidence>
<dbReference type="Proteomes" id="UP001231649">
    <property type="component" value="Chromosome 21"/>
</dbReference>
<gene>
    <name evidence="1" type="ORF">PYW08_008254</name>
</gene>
<sequence>MTSFTVLSFVLMGVLSTHASPRIVSKISDRLYPFYSKADWLGEPSQWSRPLNLPVPYVVLHHTYIPAACFTVADCSAKMRSMQRYHNSMGWGDIGYHFCVGSEGGAYEGRGWDIEGIHATIANKHSIGICLIGDWRVDTPTPVQLETTQALIAEGVRLGKISPNYKLIGHDQVSATECPGTAFTAEFSKWKNYAPGKPSFPTSAPVAPAVPTAELLVD</sequence>
<reference evidence="1" key="1">
    <citation type="submission" date="2023-03" db="EMBL/GenBank/DDBJ databases">
        <title>Chromosome-level genomes of two armyworms, Mythimna separata and Mythimna loreyi, provide insights into the biosynthesis and reception of sex pheromones.</title>
        <authorList>
            <person name="Zhao H."/>
        </authorList>
    </citation>
    <scope>NUCLEOTIDE SEQUENCE</scope>
    <source>
        <strain evidence="1">BeijingLab</strain>
    </source>
</reference>
<organism evidence="1 2">
    <name type="scientific">Mythimna loreyi</name>
    <dbReference type="NCBI Taxonomy" id="667449"/>
    <lineage>
        <taxon>Eukaryota</taxon>
        <taxon>Metazoa</taxon>
        <taxon>Ecdysozoa</taxon>
        <taxon>Arthropoda</taxon>
        <taxon>Hexapoda</taxon>
        <taxon>Insecta</taxon>
        <taxon>Pterygota</taxon>
        <taxon>Neoptera</taxon>
        <taxon>Endopterygota</taxon>
        <taxon>Lepidoptera</taxon>
        <taxon>Glossata</taxon>
        <taxon>Ditrysia</taxon>
        <taxon>Noctuoidea</taxon>
        <taxon>Noctuidae</taxon>
        <taxon>Noctuinae</taxon>
        <taxon>Hadenini</taxon>
        <taxon>Mythimna</taxon>
    </lineage>
</organism>
<evidence type="ECO:0000313" key="2">
    <source>
        <dbReference type="Proteomes" id="UP001231649"/>
    </source>
</evidence>
<accession>A0ACC2QAZ6</accession>
<protein>
    <submittedName>
        <fullName evidence="1">Uncharacterized protein</fullName>
    </submittedName>
</protein>
<keyword evidence="2" id="KW-1185">Reference proteome</keyword>
<dbReference type="EMBL" id="CM056797">
    <property type="protein sequence ID" value="KAJ8712950.1"/>
    <property type="molecule type" value="Genomic_DNA"/>
</dbReference>
<comment type="caution">
    <text evidence="1">The sequence shown here is derived from an EMBL/GenBank/DDBJ whole genome shotgun (WGS) entry which is preliminary data.</text>
</comment>
<name>A0ACC2QAZ6_9NEOP</name>
<proteinExistence type="predicted"/>